<feature type="domain" description="UspA" evidence="1">
    <location>
        <begin position="196"/>
        <end position="273"/>
    </location>
</feature>
<dbReference type="RefSeq" id="WP_042055500.1">
    <property type="nucleotide sequence ID" value="NZ_BAND01000005.1"/>
</dbReference>
<dbReference type="AlphaFoldDB" id="A0A023D1H9"/>
<evidence type="ECO:0000313" key="3">
    <source>
        <dbReference type="Proteomes" id="UP000019760"/>
    </source>
</evidence>
<reference evidence="2 3" key="2">
    <citation type="journal article" date="2014" name="FEMS Microbiol. Lett.">
        <title>Draft genomic DNA sequence of the facultatively methylotrophic bacterium Acidomonas methanolica type strain MB58.</title>
        <authorList>
            <person name="Higashiura N."/>
            <person name="Hadano H."/>
            <person name="Hirakawa H."/>
            <person name="Matsutani M."/>
            <person name="Takabe S."/>
            <person name="Matsushita K."/>
            <person name="Azuma Y."/>
        </authorList>
    </citation>
    <scope>NUCLEOTIDE SEQUENCE [LARGE SCALE GENOMIC DNA]</scope>
    <source>
        <strain evidence="2 3">MB58</strain>
    </source>
</reference>
<organism evidence="2 3">
    <name type="scientific">Acidomonas methanolica NBRC 104435</name>
    <dbReference type="NCBI Taxonomy" id="1231351"/>
    <lineage>
        <taxon>Bacteria</taxon>
        <taxon>Pseudomonadati</taxon>
        <taxon>Pseudomonadota</taxon>
        <taxon>Alphaproteobacteria</taxon>
        <taxon>Acetobacterales</taxon>
        <taxon>Acetobacteraceae</taxon>
        <taxon>Acidomonas</taxon>
    </lineage>
</organism>
<protein>
    <recommendedName>
        <fullName evidence="1">UspA domain-containing protein</fullName>
    </recommendedName>
</protein>
<reference evidence="3" key="1">
    <citation type="journal article" date="2014" name="FEMS Microbiol. Lett.">
        <title>Draft Genomic DNA Sequence of the Facultatively Methylotrophic Bacterium Acidomonas methanolica type strain MB58.</title>
        <authorList>
            <person name="Higashiura N."/>
            <person name="Hadano H."/>
            <person name="Hirakawa H."/>
            <person name="Matsutani M."/>
            <person name="Takabe S."/>
            <person name="Matsushita K."/>
            <person name="Azuma Y."/>
        </authorList>
    </citation>
    <scope>NUCLEOTIDE SEQUENCE [LARGE SCALE GENOMIC DNA]</scope>
    <source>
        <strain evidence="3">MB58</strain>
    </source>
</reference>
<keyword evidence="3" id="KW-1185">Reference proteome</keyword>
<dbReference type="Pfam" id="PF00582">
    <property type="entry name" value="Usp"/>
    <property type="match status" value="1"/>
</dbReference>
<name>A0A023D1H9_ACIMT</name>
<sequence length="276" mass="30668">MRLLVVLDRPDTAPFTLKTAEGLASRLPFEEIRLLHPRMARDPAYLSPDEGLPSIEETQHFVRDVVQRADALRRIATAWISHLPSSGPSPVDGQWVEVEGDIRTIVTHEAMLADIVVHGRPRVEDPDYVSDAFGAILYDAEATLLIAPLQDFPIVGRRPVIGWRPSAALDKTIAAAMKLLETADHVTFLIGDESHEETALPDFARTLEAKGVAVAVTRFQVESGQLGEQIREHALAANADLLIMGSYPRRHFLEWLFGPPTQDMFTRTTLPILTHH</sequence>
<dbReference type="CDD" id="cd00293">
    <property type="entry name" value="USP-like"/>
    <property type="match status" value="1"/>
</dbReference>
<dbReference type="InterPro" id="IPR006016">
    <property type="entry name" value="UspA"/>
</dbReference>
<gene>
    <name evidence="2" type="ORF">Amme_005_008</name>
</gene>
<accession>A0A023D1H9</accession>
<dbReference type="SUPFAM" id="SSF52402">
    <property type="entry name" value="Adenine nucleotide alpha hydrolases-like"/>
    <property type="match status" value="1"/>
</dbReference>
<dbReference type="Proteomes" id="UP000019760">
    <property type="component" value="Unassembled WGS sequence"/>
</dbReference>
<evidence type="ECO:0000313" key="2">
    <source>
        <dbReference type="EMBL" id="GAJ27620.1"/>
    </source>
</evidence>
<evidence type="ECO:0000259" key="1">
    <source>
        <dbReference type="Pfam" id="PF00582"/>
    </source>
</evidence>
<dbReference type="Gene3D" id="3.40.50.12370">
    <property type="match status" value="1"/>
</dbReference>
<comment type="caution">
    <text evidence="2">The sequence shown here is derived from an EMBL/GenBank/DDBJ whole genome shotgun (WGS) entry which is preliminary data.</text>
</comment>
<dbReference type="OrthoDB" id="9804721at2"/>
<proteinExistence type="predicted"/>
<dbReference type="EMBL" id="BAND01000005">
    <property type="protein sequence ID" value="GAJ27620.1"/>
    <property type="molecule type" value="Genomic_DNA"/>
</dbReference>